<dbReference type="InterPro" id="IPR011701">
    <property type="entry name" value="MFS"/>
</dbReference>
<feature type="transmembrane region" description="Helical" evidence="6">
    <location>
        <begin position="170"/>
        <end position="191"/>
    </location>
</feature>
<name>A0ABR0EBL2_ZASCE</name>
<feature type="compositionally biased region" description="Low complexity" evidence="5">
    <location>
        <begin position="1"/>
        <end position="12"/>
    </location>
</feature>
<accession>A0ABR0EBL2</accession>
<dbReference type="Pfam" id="PF07690">
    <property type="entry name" value="MFS_1"/>
    <property type="match status" value="1"/>
</dbReference>
<evidence type="ECO:0000313" key="8">
    <source>
        <dbReference type="Proteomes" id="UP001305779"/>
    </source>
</evidence>
<evidence type="ECO:0000256" key="6">
    <source>
        <dbReference type="SAM" id="Phobius"/>
    </source>
</evidence>
<evidence type="ECO:0000256" key="5">
    <source>
        <dbReference type="SAM" id="MobiDB-lite"/>
    </source>
</evidence>
<sequence length="556" mass="59120">MSSPTPSSSESPLDTIQVGVKHEDDAYEPIDADKRELGQSTANSLESAESGSPVLHGYKLVTLIASLMLTFFCVAVDNTSEYPTASMIPEKATDLSFLTTAIPSITDSFHTYRNVGWYGSAYLLTTSSCQILYSRFYAYFPVRWVLVSAIFVFEVGSLICATAPNSITFICGRAIAGLGSAGIFTGSFAAATHTTPVHLQPLVVGLLGGVFGLSSIFGPLDLETLNGGLWSNILRFDPLGNILLFASILCLLLALQWGGVEYSWSDGRVIALLTVFGILVILMVLVEVYNQKNAMMPARVAAQRTVASASLFAFCIGGSIFPVVYFLPIWFQGVRGYGAIESALHTLPLILSQLLATVSSGALTKVVGYCVPFVYISALLVPIGTGLITTWTVDTSTVKWIGYQIVLGLGFGSGFQQGNVAAASGVQGKDVPTATALAFSYLFLGGAVFLNVAQNVFSKRLASNLIEAASALNITNLNLSQIGHVGATQIKDLVPPQYLPEFLTAYNDAVTHTFLISVIVSCVGCIGAAGMEWINLEQWLAKDAAAKRHAATSSDC</sequence>
<feature type="region of interest" description="Disordered" evidence="5">
    <location>
        <begin position="1"/>
        <end position="33"/>
    </location>
</feature>
<proteinExistence type="predicted"/>
<evidence type="ECO:0000256" key="4">
    <source>
        <dbReference type="ARBA" id="ARBA00023136"/>
    </source>
</evidence>
<keyword evidence="8" id="KW-1185">Reference proteome</keyword>
<dbReference type="Proteomes" id="UP001305779">
    <property type="component" value="Unassembled WGS sequence"/>
</dbReference>
<evidence type="ECO:0000313" key="7">
    <source>
        <dbReference type="EMBL" id="KAK4498656.1"/>
    </source>
</evidence>
<feature type="transmembrane region" description="Helical" evidence="6">
    <location>
        <begin position="343"/>
        <end position="363"/>
    </location>
</feature>
<dbReference type="PANTHER" id="PTHR23501">
    <property type="entry name" value="MAJOR FACILITATOR SUPERFAMILY"/>
    <property type="match status" value="1"/>
</dbReference>
<keyword evidence="3 6" id="KW-1133">Transmembrane helix</keyword>
<dbReference type="SUPFAM" id="SSF103473">
    <property type="entry name" value="MFS general substrate transporter"/>
    <property type="match status" value="1"/>
</dbReference>
<feature type="transmembrane region" description="Helical" evidence="6">
    <location>
        <begin position="311"/>
        <end position="331"/>
    </location>
</feature>
<feature type="transmembrane region" description="Helical" evidence="6">
    <location>
        <begin position="434"/>
        <end position="453"/>
    </location>
</feature>
<dbReference type="PANTHER" id="PTHR23501:SF201">
    <property type="entry name" value="MFS AFLATOXIN EFFLUX PUMP"/>
    <property type="match status" value="1"/>
</dbReference>
<evidence type="ECO:0000256" key="3">
    <source>
        <dbReference type="ARBA" id="ARBA00022989"/>
    </source>
</evidence>
<organism evidence="7 8">
    <name type="scientific">Zasmidium cellare</name>
    <name type="common">Wine cellar mold</name>
    <name type="synonym">Racodium cellare</name>
    <dbReference type="NCBI Taxonomy" id="395010"/>
    <lineage>
        <taxon>Eukaryota</taxon>
        <taxon>Fungi</taxon>
        <taxon>Dikarya</taxon>
        <taxon>Ascomycota</taxon>
        <taxon>Pezizomycotina</taxon>
        <taxon>Dothideomycetes</taxon>
        <taxon>Dothideomycetidae</taxon>
        <taxon>Mycosphaerellales</taxon>
        <taxon>Mycosphaerellaceae</taxon>
        <taxon>Zasmidium</taxon>
    </lineage>
</organism>
<dbReference type="Gene3D" id="1.20.1250.20">
    <property type="entry name" value="MFS general substrate transporter like domains"/>
    <property type="match status" value="1"/>
</dbReference>
<evidence type="ECO:0008006" key="9">
    <source>
        <dbReference type="Google" id="ProtNLM"/>
    </source>
</evidence>
<comment type="caution">
    <text evidence="7">The sequence shown here is derived from an EMBL/GenBank/DDBJ whole genome shotgun (WGS) entry which is preliminary data.</text>
</comment>
<protein>
    <recommendedName>
        <fullName evidence="9">Major facilitator superfamily (MFS) profile domain-containing protein</fullName>
    </recommendedName>
</protein>
<feature type="transmembrane region" description="Helical" evidence="6">
    <location>
        <begin position="197"/>
        <end position="218"/>
    </location>
</feature>
<evidence type="ECO:0000256" key="1">
    <source>
        <dbReference type="ARBA" id="ARBA00004141"/>
    </source>
</evidence>
<gene>
    <name evidence="7" type="ORF">PRZ48_009166</name>
</gene>
<feature type="transmembrane region" description="Helical" evidence="6">
    <location>
        <begin position="142"/>
        <end position="163"/>
    </location>
</feature>
<evidence type="ECO:0000256" key="2">
    <source>
        <dbReference type="ARBA" id="ARBA00022692"/>
    </source>
</evidence>
<feature type="transmembrane region" description="Helical" evidence="6">
    <location>
        <begin position="269"/>
        <end position="290"/>
    </location>
</feature>
<reference evidence="7 8" key="1">
    <citation type="journal article" date="2023" name="G3 (Bethesda)">
        <title>A chromosome-level genome assembly of Zasmidium syzygii isolated from banana leaves.</title>
        <authorList>
            <person name="van Westerhoven A.C."/>
            <person name="Mehrabi R."/>
            <person name="Talebi R."/>
            <person name="Steentjes M.B.F."/>
            <person name="Corcolon B."/>
            <person name="Chong P.A."/>
            <person name="Kema G.H.J."/>
            <person name="Seidl M.F."/>
        </authorList>
    </citation>
    <scope>NUCLEOTIDE SEQUENCE [LARGE SCALE GENOMIC DNA]</scope>
    <source>
        <strain evidence="7 8">P124</strain>
    </source>
</reference>
<dbReference type="Gene3D" id="1.20.1720.10">
    <property type="entry name" value="Multidrug resistance protein D"/>
    <property type="match status" value="1"/>
</dbReference>
<feature type="transmembrane region" description="Helical" evidence="6">
    <location>
        <begin position="115"/>
        <end position="136"/>
    </location>
</feature>
<feature type="transmembrane region" description="Helical" evidence="6">
    <location>
        <begin position="239"/>
        <end position="257"/>
    </location>
</feature>
<dbReference type="EMBL" id="JAXOVC010000007">
    <property type="protein sequence ID" value="KAK4498656.1"/>
    <property type="molecule type" value="Genomic_DNA"/>
</dbReference>
<dbReference type="InterPro" id="IPR036259">
    <property type="entry name" value="MFS_trans_sf"/>
</dbReference>
<comment type="subcellular location">
    <subcellularLocation>
        <location evidence="1">Membrane</location>
        <topology evidence="1">Multi-pass membrane protein</topology>
    </subcellularLocation>
</comment>
<keyword evidence="2 6" id="KW-0812">Transmembrane</keyword>
<keyword evidence="4 6" id="KW-0472">Membrane</keyword>
<feature type="transmembrane region" description="Helical" evidence="6">
    <location>
        <begin position="57"/>
        <end position="76"/>
    </location>
</feature>
<feature type="transmembrane region" description="Helical" evidence="6">
    <location>
        <begin position="370"/>
        <end position="393"/>
    </location>
</feature>